<evidence type="ECO:0000313" key="6">
    <source>
        <dbReference type="Proteomes" id="UP001438707"/>
    </source>
</evidence>
<proteinExistence type="predicted"/>
<dbReference type="InterPro" id="IPR019775">
    <property type="entry name" value="WD40_repeat_CS"/>
</dbReference>
<dbReference type="PROSITE" id="PS00678">
    <property type="entry name" value="WD_REPEATS_1"/>
    <property type="match status" value="1"/>
</dbReference>
<dbReference type="Gene3D" id="1.20.1280.50">
    <property type="match status" value="1"/>
</dbReference>
<dbReference type="InterPro" id="IPR015943">
    <property type="entry name" value="WD40/YVTN_repeat-like_dom_sf"/>
</dbReference>
<sequence length="503" mass="54266">MQSTDPKIFALSEDILVQVLSKLDAPRDLASASAACKQLNRAVHTDKIWRDLYARQFLSPSARAGLKLSQWANNAAPCRFSPEEALFRWKWQTNERWARGARTTLGALHGHSAWVNAVRCVPNASRVISAGQDEDIIIWGEEQASLWAGLDDDHTPRATLKGHTATVWSVDASDALAVSGGMDTSILLWDLVEGKMAGEMHLQEEGRARTVTSVQLGHAATTCLTTHAGGSIALWDNRSHELASHLHLLASSGGLPDGEGPQVWPESKTAAYCARVHEHHVVAVGNTTDIHYFDLRMARQVCRVVAAKKSIFSMDLQWPMIATGCANGEVRVWDMDRLHIPASAPSSPASSTPGPFAASGAQFSKAYSERLDNAQRCCRAFSTPEDSQIFSIRLSPDGRLVSASEGGVVGVYNVADAPGSSGSSKAGGSWQGFGSDGHLMGSPRRISPVQRFTPALDSDPTLCNELPYPPFMQKSGVHSVDMSDDLLVCGGRDALVRLYSFAP</sequence>
<dbReference type="Pfam" id="PF12937">
    <property type="entry name" value="F-box-like"/>
    <property type="match status" value="1"/>
</dbReference>
<evidence type="ECO:0000259" key="4">
    <source>
        <dbReference type="PROSITE" id="PS50181"/>
    </source>
</evidence>
<dbReference type="GO" id="GO:1990234">
    <property type="term" value="C:transferase complex"/>
    <property type="evidence" value="ECO:0007669"/>
    <property type="project" value="UniProtKB-ARBA"/>
</dbReference>
<protein>
    <recommendedName>
        <fullName evidence="4">F-box domain-containing protein</fullName>
    </recommendedName>
</protein>
<dbReference type="InterPro" id="IPR001810">
    <property type="entry name" value="F-box_dom"/>
</dbReference>
<dbReference type="SMART" id="SM00256">
    <property type="entry name" value="FBOX"/>
    <property type="match status" value="1"/>
</dbReference>
<keyword evidence="2" id="KW-0677">Repeat</keyword>
<dbReference type="Gene3D" id="2.130.10.10">
    <property type="entry name" value="YVTN repeat-like/Quinoprotein amine dehydrogenase"/>
    <property type="match status" value="2"/>
</dbReference>
<dbReference type="PROSITE" id="PS50082">
    <property type="entry name" value="WD_REPEATS_2"/>
    <property type="match status" value="2"/>
</dbReference>
<dbReference type="InterPro" id="IPR036322">
    <property type="entry name" value="WD40_repeat_dom_sf"/>
</dbReference>
<dbReference type="PROSITE" id="PS50181">
    <property type="entry name" value="FBOX"/>
    <property type="match status" value="1"/>
</dbReference>
<gene>
    <name evidence="5" type="ORF">WJX74_007775</name>
</gene>
<dbReference type="EMBL" id="JALJOS010000035">
    <property type="protein sequence ID" value="KAK9821870.1"/>
    <property type="molecule type" value="Genomic_DNA"/>
</dbReference>
<dbReference type="SUPFAM" id="SSF50978">
    <property type="entry name" value="WD40 repeat-like"/>
    <property type="match status" value="1"/>
</dbReference>
<dbReference type="PANTHER" id="PTHR22847:SF637">
    <property type="entry name" value="WD REPEAT DOMAIN 5B"/>
    <property type="match status" value="1"/>
</dbReference>
<dbReference type="PANTHER" id="PTHR22847">
    <property type="entry name" value="WD40 REPEAT PROTEIN"/>
    <property type="match status" value="1"/>
</dbReference>
<evidence type="ECO:0000256" key="1">
    <source>
        <dbReference type="ARBA" id="ARBA00022574"/>
    </source>
</evidence>
<dbReference type="Pfam" id="PF00400">
    <property type="entry name" value="WD40"/>
    <property type="match status" value="3"/>
</dbReference>
<name>A0AAW1QKQ8_9CHLO</name>
<feature type="repeat" description="WD" evidence="3">
    <location>
        <begin position="160"/>
        <end position="199"/>
    </location>
</feature>
<dbReference type="SMART" id="SM00320">
    <property type="entry name" value="WD40"/>
    <property type="match status" value="6"/>
</dbReference>
<feature type="domain" description="F-box" evidence="4">
    <location>
        <begin position="5"/>
        <end position="52"/>
    </location>
</feature>
<organism evidence="5 6">
    <name type="scientific">Apatococcus lobatus</name>
    <dbReference type="NCBI Taxonomy" id="904363"/>
    <lineage>
        <taxon>Eukaryota</taxon>
        <taxon>Viridiplantae</taxon>
        <taxon>Chlorophyta</taxon>
        <taxon>core chlorophytes</taxon>
        <taxon>Trebouxiophyceae</taxon>
        <taxon>Chlorellales</taxon>
        <taxon>Chlorellaceae</taxon>
        <taxon>Apatococcus</taxon>
    </lineage>
</organism>
<dbReference type="Proteomes" id="UP001438707">
    <property type="component" value="Unassembled WGS sequence"/>
</dbReference>
<evidence type="ECO:0000256" key="3">
    <source>
        <dbReference type="PROSITE-ProRule" id="PRU00221"/>
    </source>
</evidence>
<dbReference type="InterPro" id="IPR001680">
    <property type="entry name" value="WD40_rpt"/>
</dbReference>
<dbReference type="AlphaFoldDB" id="A0AAW1QKQ8"/>
<evidence type="ECO:0000313" key="5">
    <source>
        <dbReference type="EMBL" id="KAK9821870.1"/>
    </source>
</evidence>
<dbReference type="SUPFAM" id="SSF81383">
    <property type="entry name" value="F-box domain"/>
    <property type="match status" value="1"/>
</dbReference>
<dbReference type="PROSITE" id="PS50294">
    <property type="entry name" value="WD_REPEATS_REGION"/>
    <property type="match status" value="2"/>
</dbReference>
<reference evidence="5 6" key="1">
    <citation type="journal article" date="2024" name="Nat. Commun.">
        <title>Phylogenomics reveals the evolutionary origins of lichenization in chlorophyte algae.</title>
        <authorList>
            <person name="Puginier C."/>
            <person name="Libourel C."/>
            <person name="Otte J."/>
            <person name="Skaloud P."/>
            <person name="Haon M."/>
            <person name="Grisel S."/>
            <person name="Petersen M."/>
            <person name="Berrin J.G."/>
            <person name="Delaux P.M."/>
            <person name="Dal Grande F."/>
            <person name="Keller J."/>
        </authorList>
    </citation>
    <scope>NUCLEOTIDE SEQUENCE [LARGE SCALE GENOMIC DNA]</scope>
    <source>
        <strain evidence="5 6">SAG 2145</strain>
    </source>
</reference>
<keyword evidence="6" id="KW-1185">Reference proteome</keyword>
<feature type="repeat" description="WD" evidence="3">
    <location>
        <begin position="108"/>
        <end position="139"/>
    </location>
</feature>
<keyword evidence="1 3" id="KW-0853">WD repeat</keyword>
<comment type="caution">
    <text evidence="5">The sequence shown here is derived from an EMBL/GenBank/DDBJ whole genome shotgun (WGS) entry which is preliminary data.</text>
</comment>
<evidence type="ECO:0000256" key="2">
    <source>
        <dbReference type="ARBA" id="ARBA00022737"/>
    </source>
</evidence>
<accession>A0AAW1QKQ8</accession>
<dbReference type="InterPro" id="IPR036047">
    <property type="entry name" value="F-box-like_dom_sf"/>
</dbReference>